<protein>
    <recommendedName>
        <fullName evidence="4">Phage holin family protein</fullName>
    </recommendedName>
</protein>
<feature type="transmembrane region" description="Helical" evidence="1">
    <location>
        <begin position="38"/>
        <end position="55"/>
    </location>
</feature>
<keyword evidence="1" id="KW-0472">Membrane</keyword>
<evidence type="ECO:0008006" key="4">
    <source>
        <dbReference type="Google" id="ProtNLM"/>
    </source>
</evidence>
<accession>A0A1G2HH67</accession>
<proteinExistence type="predicted"/>
<dbReference type="PANTHER" id="PTHR37309:SF1">
    <property type="entry name" value="SLR0284 PROTEIN"/>
    <property type="match status" value="1"/>
</dbReference>
<dbReference type="EMBL" id="MHOH01000003">
    <property type="protein sequence ID" value="OGZ61218.1"/>
    <property type="molecule type" value="Genomic_DNA"/>
</dbReference>
<comment type="caution">
    <text evidence="2">The sequence shown here is derived from an EMBL/GenBank/DDBJ whole genome shotgun (WGS) entry which is preliminary data.</text>
</comment>
<dbReference type="AlphaFoldDB" id="A0A1G2HH67"/>
<evidence type="ECO:0000256" key="1">
    <source>
        <dbReference type="SAM" id="Phobius"/>
    </source>
</evidence>
<keyword evidence="1" id="KW-0812">Transmembrane</keyword>
<reference evidence="2 3" key="1">
    <citation type="journal article" date="2016" name="Nat. Commun.">
        <title>Thousands of microbial genomes shed light on interconnected biogeochemical processes in an aquifer system.</title>
        <authorList>
            <person name="Anantharaman K."/>
            <person name="Brown C.T."/>
            <person name="Hug L.A."/>
            <person name="Sharon I."/>
            <person name="Castelle C.J."/>
            <person name="Probst A.J."/>
            <person name="Thomas B.C."/>
            <person name="Singh A."/>
            <person name="Wilkins M.J."/>
            <person name="Karaoz U."/>
            <person name="Brodie E.L."/>
            <person name="Williams K.H."/>
            <person name="Hubbard S.S."/>
            <person name="Banfield J.F."/>
        </authorList>
    </citation>
    <scope>NUCLEOTIDE SEQUENCE [LARGE SCALE GENOMIC DNA]</scope>
</reference>
<name>A0A1G2HH67_9BACT</name>
<evidence type="ECO:0000313" key="3">
    <source>
        <dbReference type="Proteomes" id="UP000178835"/>
    </source>
</evidence>
<organism evidence="2 3">
    <name type="scientific">Candidatus Spechtbacteria bacterium RIFCSPLOWO2_01_FULL_43_12</name>
    <dbReference type="NCBI Taxonomy" id="1802162"/>
    <lineage>
        <taxon>Bacteria</taxon>
        <taxon>Candidatus Spechtiibacteriota</taxon>
    </lineage>
</organism>
<feature type="transmembrane region" description="Helical" evidence="1">
    <location>
        <begin position="6"/>
        <end position="26"/>
    </location>
</feature>
<feature type="transmembrane region" description="Helical" evidence="1">
    <location>
        <begin position="61"/>
        <end position="86"/>
    </location>
</feature>
<feature type="transmembrane region" description="Helical" evidence="1">
    <location>
        <begin position="98"/>
        <end position="117"/>
    </location>
</feature>
<gene>
    <name evidence="2" type="ORF">A2919_01510</name>
</gene>
<keyword evidence="1" id="KW-1133">Transmembrane helix</keyword>
<dbReference type="PANTHER" id="PTHR37309">
    <property type="entry name" value="SLR0284 PROTEIN"/>
    <property type="match status" value="1"/>
</dbReference>
<dbReference type="Proteomes" id="UP000178835">
    <property type="component" value="Unassembled WGS sequence"/>
</dbReference>
<evidence type="ECO:0000313" key="2">
    <source>
        <dbReference type="EMBL" id="OGZ61218.1"/>
    </source>
</evidence>
<sequence length="118" mass="13123">MIVKTLSHILVNAAAFYAAQYFIDGITIEQGTTLQQTLLIFGLLGTLLWLGNSILRPILKILTFPVIIITFGLFNVILSMLIIWGVDILVPQLQIAGFLDLLWATLIISLVSSLFFFI</sequence>
<dbReference type="InterPro" id="IPR007165">
    <property type="entry name" value="Phage_holin_4_2"/>
</dbReference>
<dbReference type="Pfam" id="PF04020">
    <property type="entry name" value="Phage_holin_4_2"/>
    <property type="match status" value="1"/>
</dbReference>